<dbReference type="EMBL" id="AB003192">
    <property type="protein sequence ID" value="BAA19792.1"/>
    <property type="molecule type" value="Genomic_DNA"/>
</dbReference>
<dbReference type="EMBL" id="FJ865444">
    <property type="protein sequence ID" value="ACZ51373.1"/>
    <property type="molecule type" value="Genomic_DNA"/>
</dbReference>
<evidence type="ECO:0000313" key="6">
    <source>
        <dbReference type="EMBL" id="BAA19792.1"/>
    </source>
</evidence>
<gene>
    <name evidence="3" type="primary">rep192</name>
    <name evidence="5" type="synonym">repA</name>
</gene>
<evidence type="ECO:0000313" key="5">
    <source>
        <dbReference type="EMBL" id="AEP25511.1"/>
    </source>
</evidence>
<reference evidence="6" key="1">
    <citation type="submission" date="1997-04" db="EMBL/GenBank/DDBJ databases">
        <authorList>
            <person name="Sugiura M."/>
            <person name="Nagamine T."/>
            <person name="Ogata K."/>
            <person name="Tajima K."/>
            <person name="Aminov R.I."/>
            <person name="Benno Y."/>
        </authorList>
    </citation>
    <scope>NUCLEOTIDE SEQUENCE</scope>
    <source>
        <strain evidence="6">S20</strain>
        <plasmid evidence="6">pONE429</plasmid>
    </source>
</reference>
<geneLocation type="plasmid" evidence="5">
    <name>pSRD28</name>
</geneLocation>
<feature type="compositionally biased region" description="Basic and acidic residues" evidence="1">
    <location>
        <begin position="15"/>
        <end position="28"/>
    </location>
</feature>
<dbReference type="RefSeq" id="WP_011117328.1">
    <property type="nucleotide sequence ID" value="NC_004986.1"/>
</dbReference>
<dbReference type="Pfam" id="PF05732">
    <property type="entry name" value="RepL"/>
    <property type="match status" value="1"/>
</dbReference>
<sequence>MKNLSDAQKIIAQGNREETKEERLQRLEEEERAEIKQAEGAKKSPYFNFLQVNQANYKAEDWLMRESPPAYRLLRFIAQNMDNYNALMCSYKVFQESLGYGRATIARAVKLLKEKNFIRIAKSGTANIYLVNKQLYWHSYGTNYARAEFGAKIIVTADEQEPEDRKQIEFDVKRQKILDVKETTCVEEEPNLFTNEQLQAI</sequence>
<organism evidence="6">
    <name type="scientific">Selenomonas ruminantium</name>
    <dbReference type="NCBI Taxonomy" id="971"/>
    <lineage>
        <taxon>Bacteria</taxon>
        <taxon>Bacillati</taxon>
        <taxon>Bacillota</taxon>
        <taxon>Negativicutes</taxon>
        <taxon>Selenomonadales</taxon>
        <taxon>Selenomonadaceae</taxon>
        <taxon>Selenomonas</taxon>
    </lineage>
</organism>
<accession>O06455</accession>
<geneLocation type="plasmid" evidence="3">
    <name>pSRD192</name>
</geneLocation>
<evidence type="ECO:0000259" key="2">
    <source>
        <dbReference type="Pfam" id="PF05732"/>
    </source>
</evidence>
<protein>
    <submittedName>
        <fullName evidence="4">Putative rep protein</fullName>
    </submittedName>
    <submittedName>
        <fullName evidence="3">Replication protein</fullName>
    </submittedName>
</protein>
<evidence type="ECO:0000313" key="4">
    <source>
        <dbReference type="EMBL" id="ACZ51373.1"/>
    </source>
</evidence>
<feature type="region of interest" description="Disordered" evidence="1">
    <location>
        <begin position="1"/>
        <end position="28"/>
    </location>
</feature>
<reference evidence="6" key="2">
    <citation type="journal article" date="1999" name="Curr. Microbiol.">
        <title>Sequence analysis of small cryptic plasmids isolated from Selenomonas ruminantium S20.</title>
        <authorList>
            <person name="Nakamura M."/>
            <person name="Nagamine T."/>
            <person name="Ogata K."/>
            <person name="Tajima K."/>
            <person name="Aminov R.I."/>
            <person name="Benno Y."/>
        </authorList>
    </citation>
    <scope>NUCLEOTIDE SEQUENCE</scope>
    <source>
        <strain evidence="6">S20</strain>
        <plasmid evidence="6">pONE429</plasmid>
    </source>
</reference>
<geneLocation type="plasmid" evidence="4">
    <name>pSRM22</name>
</geneLocation>
<geneLocation type="plasmid" evidence="6">
    <name>pONE429</name>
</geneLocation>
<keyword evidence="6" id="KW-0614">Plasmid</keyword>
<proteinExistence type="predicted"/>
<dbReference type="AlphaFoldDB" id="O06455"/>
<dbReference type="GO" id="GO:0006260">
    <property type="term" value="P:DNA replication"/>
    <property type="evidence" value="ECO:0007669"/>
    <property type="project" value="InterPro"/>
</dbReference>
<dbReference type="InterPro" id="IPR008813">
    <property type="entry name" value="Plasmid_replication_RepL"/>
</dbReference>
<evidence type="ECO:0000313" key="3">
    <source>
        <dbReference type="EMBL" id="ABA28219.1"/>
    </source>
</evidence>
<dbReference type="GO" id="GO:0006276">
    <property type="term" value="P:plasmid maintenance"/>
    <property type="evidence" value="ECO:0007669"/>
    <property type="project" value="InterPro"/>
</dbReference>
<feature type="domain" description="Plasmid replication protein RepL" evidence="2">
    <location>
        <begin position="25"/>
        <end position="150"/>
    </location>
</feature>
<dbReference type="EMBL" id="JF807315">
    <property type="protein sequence ID" value="AEP25511.1"/>
    <property type="molecule type" value="Genomic_DNA"/>
</dbReference>
<reference evidence="3" key="3">
    <citation type="submission" date="2005-08" db="EMBL/GenBank/DDBJ databases">
        <title>pSRD192 plasmid from Selenomonas ruminantium: evidence for plasmid evolution by recombination.</title>
        <authorList>
            <person name="Pristas P."/>
            <person name="Sprincova A."/>
            <person name="Javorsky P."/>
            <person name="Ivan J."/>
        </authorList>
    </citation>
    <scope>NUCLEOTIDE SEQUENCE</scope>
    <source>
        <strain evidence="3">19</strain>
        <plasmid evidence="3">pSRD192</plasmid>
    </source>
</reference>
<name>O06455_SELRU</name>
<reference evidence="4" key="4">
    <citation type="submission" date="2009-03" db="EMBL/GenBank/DDBJ databases">
        <title>Structural instability of small rolling circle replication plasmids from Selenomonas ruminantium.</title>
        <authorList>
            <person name="Pristas P."/>
            <person name="Ivan J."/>
            <person name="Javorsky P."/>
        </authorList>
    </citation>
    <scope>NUCLEOTIDE SEQUENCE</scope>
    <source>
        <strain evidence="4">2Mu</strain>
        <plasmid evidence="4">pSRM22</plasmid>
    </source>
</reference>
<reference evidence="5" key="5">
    <citation type="journal article" date="2012" name="FEMS Microbiol. Lett.">
        <title>Variability of putative rep gene cassettes in Selenomonas ruminantium plasmids.</title>
        <authorList>
            <person name="Fecskeova L."/>
            <person name="Ivan J."/>
            <person name="Javorsky P."/>
            <person name="Pristas P."/>
        </authorList>
    </citation>
    <scope>NUCLEOTIDE SEQUENCE</scope>
    <source>
        <strain evidence="5">28</strain>
        <plasmid evidence="5">pSRD28</plasmid>
    </source>
</reference>
<dbReference type="EMBL" id="DQ186900">
    <property type="protein sequence ID" value="ABA28219.1"/>
    <property type="molecule type" value="Genomic_DNA"/>
</dbReference>
<evidence type="ECO:0000256" key="1">
    <source>
        <dbReference type="SAM" id="MobiDB-lite"/>
    </source>
</evidence>